<keyword evidence="3" id="KW-1185">Reference proteome</keyword>
<sequence>MVNRELKIMGMIVAVLAVVAIAWTLIGMKYGLGVSRNQGDDQTEGKVESLQQASEAGTGVFVKDAGLRWILSSAASKANG</sequence>
<accession>A0ABS3WEX3</accession>
<keyword evidence="1" id="KW-0812">Transmembrane</keyword>
<organism evidence="2 3">
    <name type="scientific">Paenibacillus artemisiicola</name>
    <dbReference type="NCBI Taxonomy" id="1172618"/>
    <lineage>
        <taxon>Bacteria</taxon>
        <taxon>Bacillati</taxon>
        <taxon>Bacillota</taxon>
        <taxon>Bacilli</taxon>
        <taxon>Bacillales</taxon>
        <taxon>Paenibacillaceae</taxon>
        <taxon>Paenibacillus</taxon>
    </lineage>
</organism>
<name>A0ABS3WEX3_9BACL</name>
<proteinExistence type="predicted"/>
<keyword evidence="1" id="KW-0472">Membrane</keyword>
<protein>
    <submittedName>
        <fullName evidence="2">Uncharacterized protein</fullName>
    </submittedName>
</protein>
<dbReference type="Proteomes" id="UP000670947">
    <property type="component" value="Unassembled WGS sequence"/>
</dbReference>
<gene>
    <name evidence="2" type="ORF">I8J29_21860</name>
</gene>
<evidence type="ECO:0000256" key="1">
    <source>
        <dbReference type="SAM" id="Phobius"/>
    </source>
</evidence>
<dbReference type="RefSeq" id="WP_208849608.1">
    <property type="nucleotide sequence ID" value="NZ_JAGGDJ010000024.1"/>
</dbReference>
<evidence type="ECO:0000313" key="3">
    <source>
        <dbReference type="Proteomes" id="UP000670947"/>
    </source>
</evidence>
<evidence type="ECO:0000313" key="2">
    <source>
        <dbReference type="EMBL" id="MBO7746867.1"/>
    </source>
</evidence>
<feature type="transmembrane region" description="Helical" evidence="1">
    <location>
        <begin position="6"/>
        <end position="26"/>
    </location>
</feature>
<dbReference type="EMBL" id="JAGGDJ010000024">
    <property type="protein sequence ID" value="MBO7746867.1"/>
    <property type="molecule type" value="Genomic_DNA"/>
</dbReference>
<reference evidence="2 3" key="1">
    <citation type="submission" date="2021-03" db="EMBL/GenBank/DDBJ databases">
        <title>Paenibacillus artemisicola MWE-103 whole genome sequence.</title>
        <authorList>
            <person name="Ham Y.J."/>
        </authorList>
    </citation>
    <scope>NUCLEOTIDE SEQUENCE [LARGE SCALE GENOMIC DNA]</scope>
    <source>
        <strain evidence="2 3">MWE-103</strain>
    </source>
</reference>
<comment type="caution">
    <text evidence="2">The sequence shown here is derived from an EMBL/GenBank/DDBJ whole genome shotgun (WGS) entry which is preliminary data.</text>
</comment>
<keyword evidence="1" id="KW-1133">Transmembrane helix</keyword>